<sequence length="248" mass="27552">MTPPAKVTNRAPSASTLSVLRRFFAERGDPEPFYDDLARRALDRFPVPVEGRRIADVACGTGQFTAALTERGARCVAIDLDRADIAGARARGLDAVWTDARWLPLADGSMDGVVCSNLLEHTPDPGSALAEIARVLAPGGWAWVSWTLWWSPWGGHAIAPFHLLGPRIGARVRHRLLGPPTGKNLPFERLWPTHAGSILRIVDELDQLQLDDCYPRYWPSQRWLMRVPVLREVAGWNAVLVLRRTADE</sequence>
<dbReference type="PANTHER" id="PTHR43591">
    <property type="entry name" value="METHYLTRANSFERASE"/>
    <property type="match status" value="1"/>
</dbReference>
<dbReference type="STRING" id="1229780.BN381_10230"/>
<feature type="domain" description="Methyltransferase type 11" evidence="1">
    <location>
        <begin position="56"/>
        <end position="143"/>
    </location>
</feature>
<dbReference type="EMBL" id="CANL01000001">
    <property type="protein sequence ID" value="CCM61999.1"/>
    <property type="molecule type" value="Genomic_DNA"/>
</dbReference>
<dbReference type="SUPFAM" id="SSF53335">
    <property type="entry name" value="S-adenosyl-L-methionine-dependent methyltransferases"/>
    <property type="match status" value="1"/>
</dbReference>
<protein>
    <submittedName>
        <fullName evidence="2">Putative Methyltransferase type 11</fullName>
    </submittedName>
</protein>
<dbReference type="Pfam" id="PF08241">
    <property type="entry name" value="Methyltransf_11"/>
    <property type="match status" value="1"/>
</dbReference>
<dbReference type="PANTHER" id="PTHR43591:SF24">
    <property type="entry name" value="2-METHOXY-6-POLYPRENYL-1,4-BENZOQUINOL METHYLASE, MITOCHONDRIAL"/>
    <property type="match status" value="1"/>
</dbReference>
<dbReference type="Gene3D" id="3.40.50.150">
    <property type="entry name" value="Vaccinia Virus protein VP39"/>
    <property type="match status" value="1"/>
</dbReference>
<evidence type="ECO:0000313" key="3">
    <source>
        <dbReference type="Proteomes" id="UP000018291"/>
    </source>
</evidence>
<dbReference type="CDD" id="cd02440">
    <property type="entry name" value="AdoMet_MTases"/>
    <property type="match status" value="1"/>
</dbReference>
<name>R4YVK0_9ACTN</name>
<accession>R4YVK0</accession>
<reference evidence="2 3" key="1">
    <citation type="journal article" date="2013" name="ISME J.">
        <title>Metabolic model for the filamentous 'Candidatus Microthrix parvicella' based on genomic and metagenomic analyses.</title>
        <authorList>
            <person name="Jon McIlroy S."/>
            <person name="Kristiansen R."/>
            <person name="Albertsen M."/>
            <person name="Michael Karst S."/>
            <person name="Rossetti S."/>
            <person name="Lund Nielsen J."/>
            <person name="Tandoi V."/>
            <person name="James Seviour R."/>
            <person name="Nielsen P.H."/>
        </authorList>
    </citation>
    <scope>NUCLEOTIDE SEQUENCE [LARGE SCALE GENOMIC DNA]</scope>
    <source>
        <strain evidence="2 3">RN1</strain>
    </source>
</reference>
<evidence type="ECO:0000313" key="2">
    <source>
        <dbReference type="EMBL" id="CCM61999.1"/>
    </source>
</evidence>
<dbReference type="InterPro" id="IPR029063">
    <property type="entry name" value="SAM-dependent_MTases_sf"/>
</dbReference>
<dbReference type="GO" id="GO:0032259">
    <property type="term" value="P:methylation"/>
    <property type="evidence" value="ECO:0007669"/>
    <property type="project" value="UniProtKB-KW"/>
</dbReference>
<dbReference type="eggNOG" id="COG2227">
    <property type="taxonomic scope" value="Bacteria"/>
</dbReference>
<organism evidence="2 3">
    <name type="scientific">Candidatus Neomicrothrix parvicella RN1</name>
    <dbReference type="NCBI Taxonomy" id="1229780"/>
    <lineage>
        <taxon>Bacteria</taxon>
        <taxon>Bacillati</taxon>
        <taxon>Actinomycetota</taxon>
        <taxon>Acidimicrobiia</taxon>
        <taxon>Acidimicrobiales</taxon>
        <taxon>Microthrixaceae</taxon>
        <taxon>Candidatus Neomicrothrix</taxon>
    </lineage>
</organism>
<dbReference type="OrthoDB" id="65624at2"/>
<evidence type="ECO:0000259" key="1">
    <source>
        <dbReference type="Pfam" id="PF08241"/>
    </source>
</evidence>
<proteinExistence type="predicted"/>
<dbReference type="InterPro" id="IPR013216">
    <property type="entry name" value="Methyltransf_11"/>
</dbReference>
<dbReference type="RefSeq" id="WP_012222975.1">
    <property type="nucleotide sequence ID" value="NZ_HG422565.1"/>
</dbReference>
<gene>
    <name evidence="2" type="ORF">BN381_10230</name>
</gene>
<dbReference type="AlphaFoldDB" id="R4YVK0"/>
<keyword evidence="2" id="KW-0489">Methyltransferase</keyword>
<comment type="caution">
    <text evidence="2">The sequence shown here is derived from an EMBL/GenBank/DDBJ whole genome shotgun (WGS) entry which is preliminary data.</text>
</comment>
<dbReference type="GO" id="GO:0008757">
    <property type="term" value="F:S-adenosylmethionine-dependent methyltransferase activity"/>
    <property type="evidence" value="ECO:0007669"/>
    <property type="project" value="InterPro"/>
</dbReference>
<keyword evidence="3" id="KW-1185">Reference proteome</keyword>
<dbReference type="HOGENOM" id="CLU_073035_0_0_11"/>
<dbReference type="Proteomes" id="UP000018291">
    <property type="component" value="Unassembled WGS sequence"/>
</dbReference>
<keyword evidence="2" id="KW-0808">Transferase</keyword>